<keyword evidence="6" id="KW-1185">Reference proteome</keyword>
<evidence type="ECO:0000313" key="5">
    <source>
        <dbReference type="EMBL" id="EFA05366.1"/>
    </source>
</evidence>
<evidence type="ECO:0000256" key="3">
    <source>
        <dbReference type="ARBA" id="ARBA00060902"/>
    </source>
</evidence>
<dbReference type="GO" id="GO:0005615">
    <property type="term" value="C:extracellular space"/>
    <property type="evidence" value="ECO:0000318"/>
    <property type="project" value="GO_Central"/>
</dbReference>
<dbReference type="OMA" id="QDPTWYA"/>
<dbReference type="PhylomeDB" id="D2A5F7"/>
<dbReference type="PANTHER" id="PTHR11008:SF32">
    <property type="entry name" value="CIRCADIAN CLOCK-CONTROLLED PROTEIN DAYWAKE-RELATED"/>
    <property type="match status" value="1"/>
</dbReference>
<dbReference type="InterPro" id="IPR010562">
    <property type="entry name" value="Haemolymph_juvenile_hormone-bd"/>
</dbReference>
<keyword evidence="1 4" id="KW-0732">Signal</keyword>
<comment type="similarity">
    <text evidence="3">Belongs to the TO family.</text>
</comment>
<keyword evidence="2" id="KW-0090">Biological rhythms</keyword>
<dbReference type="eggNOG" id="ENOG502S3CX">
    <property type="taxonomic scope" value="Eukaryota"/>
</dbReference>
<gene>
    <name evidence="5" type="primary">AUGUSTUS-3.0.2_15531</name>
    <name evidence="5" type="ORF">TcasGA2_TC015531</name>
</gene>
<dbReference type="KEGG" id="tca:654997"/>
<dbReference type="AlphaFoldDB" id="D2A5F7"/>
<reference evidence="5 6" key="1">
    <citation type="journal article" date="2008" name="Nature">
        <title>The genome of the model beetle and pest Tribolium castaneum.</title>
        <authorList>
            <consortium name="Tribolium Genome Sequencing Consortium"/>
            <person name="Richards S."/>
            <person name="Gibbs R.A."/>
            <person name="Weinstock G.M."/>
            <person name="Brown S.J."/>
            <person name="Denell R."/>
            <person name="Beeman R.W."/>
            <person name="Gibbs R."/>
            <person name="Beeman R.W."/>
            <person name="Brown S.J."/>
            <person name="Bucher G."/>
            <person name="Friedrich M."/>
            <person name="Grimmelikhuijzen C.J."/>
            <person name="Klingler M."/>
            <person name="Lorenzen M."/>
            <person name="Richards S."/>
            <person name="Roth S."/>
            <person name="Schroder R."/>
            <person name="Tautz D."/>
            <person name="Zdobnov E.M."/>
            <person name="Muzny D."/>
            <person name="Gibbs R.A."/>
            <person name="Weinstock G.M."/>
            <person name="Attaway T."/>
            <person name="Bell S."/>
            <person name="Buhay C.J."/>
            <person name="Chandrabose M.N."/>
            <person name="Chavez D."/>
            <person name="Clerk-Blankenburg K.P."/>
            <person name="Cree A."/>
            <person name="Dao M."/>
            <person name="Davis C."/>
            <person name="Chacko J."/>
            <person name="Dinh H."/>
            <person name="Dugan-Rocha S."/>
            <person name="Fowler G."/>
            <person name="Garner T.T."/>
            <person name="Garnes J."/>
            <person name="Gnirke A."/>
            <person name="Hawes A."/>
            <person name="Hernandez J."/>
            <person name="Hines S."/>
            <person name="Holder M."/>
            <person name="Hume J."/>
            <person name="Jhangiani S.N."/>
            <person name="Joshi V."/>
            <person name="Khan Z.M."/>
            <person name="Jackson L."/>
            <person name="Kovar C."/>
            <person name="Kowis A."/>
            <person name="Lee S."/>
            <person name="Lewis L.R."/>
            <person name="Margolis J."/>
            <person name="Morgan M."/>
            <person name="Nazareth L.V."/>
            <person name="Nguyen N."/>
            <person name="Okwuonu G."/>
            <person name="Parker D."/>
            <person name="Richards S."/>
            <person name="Ruiz S.J."/>
            <person name="Santibanez J."/>
            <person name="Savard J."/>
            <person name="Scherer S.E."/>
            <person name="Schneider B."/>
            <person name="Sodergren E."/>
            <person name="Tautz D."/>
            <person name="Vattahil S."/>
            <person name="Villasana D."/>
            <person name="White C.S."/>
            <person name="Wright R."/>
            <person name="Park Y."/>
            <person name="Beeman R.W."/>
            <person name="Lord J."/>
            <person name="Oppert B."/>
            <person name="Lorenzen M."/>
            <person name="Brown S."/>
            <person name="Wang L."/>
            <person name="Savard J."/>
            <person name="Tautz D."/>
            <person name="Richards S."/>
            <person name="Weinstock G."/>
            <person name="Gibbs R.A."/>
            <person name="Liu Y."/>
            <person name="Worley K."/>
            <person name="Weinstock G."/>
            <person name="Elsik C.G."/>
            <person name="Reese J.T."/>
            <person name="Elhaik E."/>
            <person name="Landan G."/>
            <person name="Graur D."/>
            <person name="Arensburger P."/>
            <person name="Atkinson P."/>
            <person name="Beeman R.W."/>
            <person name="Beidler J."/>
            <person name="Brown S.J."/>
            <person name="Demuth J.P."/>
            <person name="Drury D.W."/>
            <person name="Du Y.Z."/>
            <person name="Fujiwara H."/>
            <person name="Lorenzen M."/>
            <person name="Maselli V."/>
            <person name="Osanai M."/>
            <person name="Park Y."/>
            <person name="Robertson H.M."/>
            <person name="Tu Z."/>
            <person name="Wang J.J."/>
            <person name="Wang S."/>
            <person name="Richards S."/>
            <person name="Song H."/>
            <person name="Zhang L."/>
            <person name="Sodergren E."/>
            <person name="Werner D."/>
            <person name="Stanke M."/>
            <person name="Morgenstern B."/>
            <person name="Solovyev V."/>
            <person name="Kosarev P."/>
            <person name="Brown G."/>
            <person name="Chen H.C."/>
            <person name="Ermolaeva O."/>
            <person name="Hlavina W."/>
            <person name="Kapustin Y."/>
            <person name="Kiryutin B."/>
            <person name="Kitts P."/>
            <person name="Maglott D."/>
            <person name="Pruitt K."/>
            <person name="Sapojnikov V."/>
            <person name="Souvorov A."/>
            <person name="Mackey A.J."/>
            <person name="Waterhouse R.M."/>
            <person name="Wyder S."/>
            <person name="Zdobnov E.M."/>
            <person name="Zdobnov E.M."/>
            <person name="Wyder S."/>
            <person name="Kriventseva E.V."/>
            <person name="Kadowaki T."/>
            <person name="Bork P."/>
            <person name="Aranda M."/>
            <person name="Bao R."/>
            <person name="Beermann A."/>
            <person name="Berns N."/>
            <person name="Bolognesi R."/>
            <person name="Bonneton F."/>
            <person name="Bopp D."/>
            <person name="Brown S.J."/>
            <person name="Bucher G."/>
            <person name="Butts T."/>
            <person name="Chaumot A."/>
            <person name="Denell R.E."/>
            <person name="Ferrier D.E."/>
            <person name="Friedrich M."/>
            <person name="Gordon C.M."/>
            <person name="Jindra M."/>
            <person name="Klingler M."/>
            <person name="Lan Q."/>
            <person name="Lattorff H.M."/>
            <person name="Laudet V."/>
            <person name="von Levetsow C."/>
            <person name="Liu Z."/>
            <person name="Lutz R."/>
            <person name="Lynch J.A."/>
            <person name="da Fonseca R.N."/>
            <person name="Posnien N."/>
            <person name="Reuter R."/>
            <person name="Roth S."/>
            <person name="Savard J."/>
            <person name="Schinko J.B."/>
            <person name="Schmitt C."/>
            <person name="Schoppmeier M."/>
            <person name="Schroder R."/>
            <person name="Shippy T.D."/>
            <person name="Simonnet F."/>
            <person name="Marques-Souza H."/>
            <person name="Tautz D."/>
            <person name="Tomoyasu Y."/>
            <person name="Trauner J."/>
            <person name="Van der Zee M."/>
            <person name="Vervoort M."/>
            <person name="Wittkopp N."/>
            <person name="Wimmer E.A."/>
            <person name="Yang X."/>
            <person name="Jones A.K."/>
            <person name="Sattelle D.B."/>
            <person name="Ebert P.R."/>
            <person name="Nelson D."/>
            <person name="Scott J.G."/>
            <person name="Beeman R.W."/>
            <person name="Muthukrishnan S."/>
            <person name="Kramer K.J."/>
            <person name="Arakane Y."/>
            <person name="Beeman R.W."/>
            <person name="Zhu Q."/>
            <person name="Hogenkamp D."/>
            <person name="Dixit R."/>
            <person name="Oppert B."/>
            <person name="Jiang H."/>
            <person name="Zou Z."/>
            <person name="Marshall J."/>
            <person name="Elpidina E."/>
            <person name="Vinokurov K."/>
            <person name="Oppert C."/>
            <person name="Zou Z."/>
            <person name="Evans J."/>
            <person name="Lu Z."/>
            <person name="Zhao P."/>
            <person name="Sumathipala N."/>
            <person name="Altincicek B."/>
            <person name="Vilcinskas A."/>
            <person name="Williams M."/>
            <person name="Hultmark D."/>
            <person name="Hetru C."/>
            <person name="Jiang H."/>
            <person name="Grimmelikhuijzen C.J."/>
            <person name="Hauser F."/>
            <person name="Cazzamali G."/>
            <person name="Williamson M."/>
            <person name="Park Y."/>
            <person name="Li B."/>
            <person name="Tanaka Y."/>
            <person name="Predel R."/>
            <person name="Neupert S."/>
            <person name="Schachtner J."/>
            <person name="Verleyen P."/>
            <person name="Raible F."/>
            <person name="Bork P."/>
            <person name="Friedrich M."/>
            <person name="Walden K.K."/>
            <person name="Robertson H.M."/>
            <person name="Angeli S."/>
            <person name="Foret S."/>
            <person name="Bucher G."/>
            <person name="Schuetz S."/>
            <person name="Maleszka R."/>
            <person name="Wimmer E.A."/>
            <person name="Beeman R.W."/>
            <person name="Lorenzen M."/>
            <person name="Tomoyasu Y."/>
            <person name="Miller S.C."/>
            <person name="Grossmann D."/>
            <person name="Bucher G."/>
        </authorList>
    </citation>
    <scope>NUCLEOTIDE SEQUENCE [LARGE SCALE GENOMIC DNA]</scope>
    <source>
        <strain evidence="5 6">Georgia GA2</strain>
    </source>
</reference>
<dbReference type="HOGENOM" id="CLU_069908_0_2_1"/>
<dbReference type="Proteomes" id="UP000007266">
    <property type="component" value="Linkage group 6"/>
</dbReference>
<dbReference type="PANTHER" id="PTHR11008">
    <property type="entry name" value="PROTEIN TAKEOUT-LIKE PROTEIN"/>
    <property type="match status" value="1"/>
</dbReference>
<dbReference type="FunFam" id="3.15.10.30:FF:000001">
    <property type="entry name" value="Takeout-like protein 1"/>
    <property type="match status" value="1"/>
</dbReference>
<dbReference type="InterPro" id="IPR038606">
    <property type="entry name" value="To_sf"/>
</dbReference>
<evidence type="ECO:0000256" key="1">
    <source>
        <dbReference type="ARBA" id="ARBA00022729"/>
    </source>
</evidence>
<dbReference type="Gene3D" id="3.15.10.30">
    <property type="entry name" value="Haemolymph juvenile hormone binding protein"/>
    <property type="match status" value="1"/>
</dbReference>
<evidence type="ECO:0000256" key="2">
    <source>
        <dbReference type="ARBA" id="ARBA00023108"/>
    </source>
</evidence>
<reference evidence="5 6" key="2">
    <citation type="journal article" date="2010" name="Nucleic Acids Res.">
        <title>BeetleBase in 2010: revisions to provide comprehensive genomic information for Tribolium castaneum.</title>
        <authorList>
            <person name="Kim H.S."/>
            <person name="Murphy T."/>
            <person name="Xia J."/>
            <person name="Caragea D."/>
            <person name="Park Y."/>
            <person name="Beeman R.W."/>
            <person name="Lorenzen M.D."/>
            <person name="Butcher S."/>
            <person name="Manak J.R."/>
            <person name="Brown S.J."/>
        </authorList>
    </citation>
    <scope>GENOME REANNOTATION</scope>
    <source>
        <strain evidence="5 6">Georgia GA2</strain>
    </source>
</reference>
<feature type="signal peptide" evidence="4">
    <location>
        <begin position="1"/>
        <end position="16"/>
    </location>
</feature>
<dbReference type="EMBL" id="KQ971345">
    <property type="protein sequence ID" value="EFA05366.1"/>
    <property type="molecule type" value="Genomic_DNA"/>
</dbReference>
<dbReference type="SMART" id="SM00700">
    <property type="entry name" value="JHBP"/>
    <property type="match status" value="1"/>
</dbReference>
<proteinExistence type="inferred from homology"/>
<evidence type="ECO:0000256" key="4">
    <source>
        <dbReference type="SAM" id="SignalP"/>
    </source>
</evidence>
<feature type="chain" id="PRO_5003028883" evidence="4">
    <location>
        <begin position="17"/>
        <end position="247"/>
    </location>
</feature>
<accession>D2A5F7</accession>
<protein>
    <submittedName>
        <fullName evidence="5">Protein takeout-like Protein</fullName>
    </submittedName>
</protein>
<dbReference type="Pfam" id="PF06585">
    <property type="entry name" value="JHBP"/>
    <property type="match status" value="1"/>
</dbReference>
<evidence type="ECO:0000313" key="6">
    <source>
        <dbReference type="Proteomes" id="UP000007266"/>
    </source>
</evidence>
<dbReference type="GO" id="GO:0007623">
    <property type="term" value="P:circadian rhythm"/>
    <property type="evidence" value="ECO:0000318"/>
    <property type="project" value="GO_Central"/>
</dbReference>
<organism evidence="5 6">
    <name type="scientific">Tribolium castaneum</name>
    <name type="common">Red flour beetle</name>
    <dbReference type="NCBI Taxonomy" id="7070"/>
    <lineage>
        <taxon>Eukaryota</taxon>
        <taxon>Metazoa</taxon>
        <taxon>Ecdysozoa</taxon>
        <taxon>Arthropoda</taxon>
        <taxon>Hexapoda</taxon>
        <taxon>Insecta</taxon>
        <taxon>Pterygota</taxon>
        <taxon>Neoptera</taxon>
        <taxon>Endopterygota</taxon>
        <taxon>Coleoptera</taxon>
        <taxon>Polyphaga</taxon>
        <taxon>Cucujiformia</taxon>
        <taxon>Tenebrionidae</taxon>
        <taxon>Tenebrionidae incertae sedis</taxon>
        <taxon>Tribolium</taxon>
    </lineage>
</organism>
<dbReference type="InParanoid" id="D2A5F7"/>
<sequence>MHYLFVLGLVFAPVLPKSLPTNIRRCSKSDPNFNKCLQESAQDATLKLAQGNKDLGVVPLEPFFIKKVDLGNNTAGAVTVHQVYENLNIYGMTNGTITYSEANFTGNNCYWNYKVRGTLIRMVSDYTMTGQLLIFPINGHGKCTNYLYDYDGDYEAKCERYNKKNKTYLRVTDFKFGFKPKRIVFDFENIIDGNEQLSKEVVKTLNENSETVYADVGPAFNQVMGMVWKQTLNQVFLRVPEDELFLP</sequence>
<dbReference type="OrthoDB" id="8182977at2759"/>
<name>D2A5F7_TRICA</name>